<dbReference type="GO" id="GO:0006508">
    <property type="term" value="P:proteolysis"/>
    <property type="evidence" value="ECO:0007669"/>
    <property type="project" value="InterPro"/>
</dbReference>
<evidence type="ECO:0000256" key="3">
    <source>
        <dbReference type="ARBA" id="ARBA00023157"/>
    </source>
</evidence>
<evidence type="ECO:0000256" key="5">
    <source>
        <dbReference type="SAM" id="SignalP"/>
    </source>
</evidence>
<dbReference type="MEROPS" id="S10.A18"/>
<dbReference type="GO" id="GO:0019748">
    <property type="term" value="P:secondary metabolic process"/>
    <property type="evidence" value="ECO:0007669"/>
    <property type="project" value="UniProtKB-ARBA"/>
</dbReference>
<reference evidence="6 7" key="1">
    <citation type="journal article" date="2013" name="Front. Plant Sci.">
        <title>The Reference Genome of the Halophytic Plant Eutrema salsugineum.</title>
        <authorList>
            <person name="Yang R."/>
            <person name="Jarvis D.E."/>
            <person name="Chen H."/>
            <person name="Beilstein M.A."/>
            <person name="Grimwood J."/>
            <person name="Jenkins J."/>
            <person name="Shu S."/>
            <person name="Prochnik S."/>
            <person name="Xin M."/>
            <person name="Ma C."/>
            <person name="Schmutz J."/>
            <person name="Wing R.A."/>
            <person name="Mitchell-Olds T."/>
            <person name="Schumaker K.S."/>
            <person name="Wang X."/>
        </authorList>
    </citation>
    <scope>NUCLEOTIDE SEQUENCE [LARGE SCALE GENOMIC DNA]</scope>
</reference>
<dbReference type="OrthoDB" id="443318at2759"/>
<comment type="similarity">
    <text evidence="1">Belongs to the peptidase S10 family.</text>
</comment>
<feature type="chain" id="PRO_5004720701" evidence="5">
    <location>
        <begin position="24"/>
        <end position="470"/>
    </location>
</feature>
<evidence type="ECO:0000256" key="1">
    <source>
        <dbReference type="ARBA" id="ARBA00009431"/>
    </source>
</evidence>
<keyword evidence="7" id="KW-1185">Reference proteome</keyword>
<feature type="signal peptide" evidence="5">
    <location>
        <begin position="1"/>
        <end position="23"/>
    </location>
</feature>
<dbReference type="GO" id="GO:0016752">
    <property type="term" value="F:sinapoyltransferase activity"/>
    <property type="evidence" value="ECO:0007669"/>
    <property type="project" value="UniProtKB-ARBA"/>
</dbReference>
<dbReference type="Pfam" id="PF00450">
    <property type="entry name" value="Peptidase_S10"/>
    <property type="match status" value="1"/>
</dbReference>
<keyword evidence="3" id="KW-1015">Disulfide bond</keyword>
<dbReference type="KEGG" id="eus:EUTSA_v10016050mg"/>
<evidence type="ECO:0000256" key="2">
    <source>
        <dbReference type="ARBA" id="ARBA00022729"/>
    </source>
</evidence>
<dbReference type="AlphaFoldDB" id="V4LEQ3"/>
<dbReference type="PRINTS" id="PR00724">
    <property type="entry name" value="CRBOXYPTASEC"/>
</dbReference>
<dbReference type="GO" id="GO:0004185">
    <property type="term" value="F:serine-type carboxypeptidase activity"/>
    <property type="evidence" value="ECO:0007669"/>
    <property type="project" value="InterPro"/>
</dbReference>
<evidence type="ECO:0000313" key="7">
    <source>
        <dbReference type="Proteomes" id="UP000030689"/>
    </source>
</evidence>
<dbReference type="Proteomes" id="UP000030689">
    <property type="component" value="Unassembled WGS sequence"/>
</dbReference>
<protein>
    <submittedName>
        <fullName evidence="6">Uncharacterized protein</fullName>
    </submittedName>
</protein>
<dbReference type="EMBL" id="KI517464">
    <property type="protein sequence ID" value="ESQ40897.1"/>
    <property type="molecule type" value="Genomic_DNA"/>
</dbReference>
<dbReference type="FunFam" id="3.40.50.1820:FF:000148">
    <property type="entry name" value="Serine carboxypeptidase-like 11"/>
    <property type="match status" value="1"/>
</dbReference>
<keyword evidence="4" id="KW-0325">Glycoprotein</keyword>
<evidence type="ECO:0000313" key="6">
    <source>
        <dbReference type="EMBL" id="ESQ40897.1"/>
    </source>
</evidence>
<dbReference type="OMA" id="NKWANNE"/>
<name>V4LEQ3_EUTSA</name>
<dbReference type="FunFam" id="3.40.50.12670:FF:000002">
    <property type="entry name" value="Carboxypeptidase"/>
    <property type="match status" value="1"/>
</dbReference>
<dbReference type="InterPro" id="IPR001563">
    <property type="entry name" value="Peptidase_S10"/>
</dbReference>
<organism evidence="6 7">
    <name type="scientific">Eutrema salsugineum</name>
    <name type="common">Saltwater cress</name>
    <name type="synonym">Sisymbrium salsugineum</name>
    <dbReference type="NCBI Taxonomy" id="72664"/>
    <lineage>
        <taxon>Eukaryota</taxon>
        <taxon>Viridiplantae</taxon>
        <taxon>Streptophyta</taxon>
        <taxon>Embryophyta</taxon>
        <taxon>Tracheophyta</taxon>
        <taxon>Spermatophyta</taxon>
        <taxon>Magnoliopsida</taxon>
        <taxon>eudicotyledons</taxon>
        <taxon>Gunneridae</taxon>
        <taxon>Pentapetalae</taxon>
        <taxon>rosids</taxon>
        <taxon>malvids</taxon>
        <taxon>Brassicales</taxon>
        <taxon>Brassicaceae</taxon>
        <taxon>Eutremeae</taxon>
        <taxon>Eutrema</taxon>
    </lineage>
</organism>
<keyword evidence="2 5" id="KW-0732">Signal</keyword>
<dbReference type="PANTHER" id="PTHR11802">
    <property type="entry name" value="SERINE PROTEASE FAMILY S10 SERINE CARBOXYPEPTIDASE"/>
    <property type="match status" value="1"/>
</dbReference>
<dbReference type="Gene3D" id="3.40.50.12670">
    <property type="match status" value="1"/>
</dbReference>
<dbReference type="Gramene" id="ESQ40897">
    <property type="protein sequence ID" value="ESQ40897"/>
    <property type="gene ID" value="EUTSA_v10016050mg"/>
</dbReference>
<dbReference type="PANTHER" id="PTHR11802:SF29">
    <property type="entry name" value="SERINE CARBOXYPEPTIDASE-LIKE 19"/>
    <property type="match status" value="1"/>
</dbReference>
<dbReference type="SUPFAM" id="SSF53474">
    <property type="entry name" value="alpha/beta-Hydrolases"/>
    <property type="match status" value="1"/>
</dbReference>
<dbReference type="Gene3D" id="3.40.50.1820">
    <property type="entry name" value="alpha/beta hydrolase"/>
    <property type="match status" value="1"/>
</dbReference>
<accession>V4LEQ3</accession>
<sequence>MRKLYFLVLFLSSILSIHHLVDASLHVKYLPGFDGPLPFQLETGYVSVGESEDVELFYYFVKSERNPKTDPLMIWLTGGPGCSSICGFLFANGPLVFKGDEYNGTVPPLELASFSWTKVANILYLESPAGSGYSFARNLRASESSDTKQTHQIDQFLRSWFVDHPEFTSNPVYVGGDSYSGIIVPGLAQQISFGNEKGLTPLINIQGYVLGNPVTYPSIESYHQVSFAHRMGLISDELFESLVRNCGGKVFDVDPSNAKCSDDLQSYGQCISKIYVAQILLPNCKVDHVFQSKIPTLPNIINGRRRELKEFSGNEYSSSLPPPSCFTYKYFLSGFWANDENVRRALGVKKEFGKWSRCNTENIPYTYDIHNAIPYHVNNSLKGFRSLLYSGDHDMVIPFSSTEAWIRTLNYSIVDDWRPWMMSTNQVAGYTRTYANKMTFATIKGGGHSAEYNPEQSSLLFKRWIDGEPL</sequence>
<evidence type="ECO:0000256" key="4">
    <source>
        <dbReference type="ARBA" id="ARBA00023180"/>
    </source>
</evidence>
<proteinExistence type="inferred from homology"/>
<gene>
    <name evidence="6" type="ORF">EUTSA_v10016050mg</name>
</gene>
<dbReference type="eggNOG" id="KOG1282">
    <property type="taxonomic scope" value="Eukaryota"/>
</dbReference>
<dbReference type="InterPro" id="IPR029058">
    <property type="entry name" value="AB_hydrolase_fold"/>
</dbReference>